<dbReference type="InterPro" id="IPR018136">
    <property type="entry name" value="Aconitase_4Fe-4S_BS"/>
</dbReference>
<keyword evidence="13 18" id="KW-0496">Mitochondrion</keyword>
<dbReference type="SUPFAM" id="SSF48264">
    <property type="entry name" value="Cytochrome P450"/>
    <property type="match status" value="1"/>
</dbReference>
<dbReference type="InterPro" id="IPR024652">
    <property type="entry name" value="Trichodiene_synth"/>
</dbReference>
<dbReference type="InterPro" id="IPR001128">
    <property type="entry name" value="Cyt_P450"/>
</dbReference>
<dbReference type="NCBIfam" id="TIGR00139">
    <property type="entry name" value="h_aconitase"/>
    <property type="match status" value="1"/>
</dbReference>
<evidence type="ECO:0000256" key="3">
    <source>
        <dbReference type="ARBA" id="ARBA00005106"/>
    </source>
</evidence>
<evidence type="ECO:0000256" key="9">
    <source>
        <dbReference type="ARBA" id="ARBA00022723"/>
    </source>
</evidence>
<dbReference type="FunFam" id="3.30.499.10:FF:000013">
    <property type="entry name" value="Homoaconitase, mitochondrial"/>
    <property type="match status" value="1"/>
</dbReference>
<comment type="function">
    <text evidence="1 18">Catalyzes the reversible hydration of cis-homoaconitate to (2R,3S)-homoisocitrate, a step in the alpha-aminoadipate pathway for lysine biosynthesis.</text>
</comment>
<evidence type="ECO:0000256" key="15">
    <source>
        <dbReference type="ARBA" id="ARBA00023239"/>
    </source>
</evidence>
<dbReference type="PANTHER" id="PTHR43822:SF2">
    <property type="entry name" value="HOMOACONITASE, MITOCHONDRIAL"/>
    <property type="match status" value="1"/>
</dbReference>
<dbReference type="Gene3D" id="1.10.630.10">
    <property type="entry name" value="Cytochrome P450"/>
    <property type="match status" value="1"/>
</dbReference>
<dbReference type="Gene3D" id="3.30.499.10">
    <property type="entry name" value="Aconitase, domain 3"/>
    <property type="match status" value="2"/>
</dbReference>
<comment type="subcellular location">
    <subcellularLocation>
        <location evidence="2 18">Mitochondrion</location>
    </subcellularLocation>
</comment>
<dbReference type="Gene3D" id="1.10.600.10">
    <property type="entry name" value="Farnesyl Diphosphate Synthase"/>
    <property type="match status" value="1"/>
</dbReference>
<dbReference type="GO" id="GO:0005506">
    <property type="term" value="F:iron ion binding"/>
    <property type="evidence" value="ECO:0007669"/>
    <property type="project" value="InterPro"/>
</dbReference>
<comment type="similarity">
    <text evidence="4 18">Belongs to the aconitase/IPM isomerase family.</text>
</comment>
<evidence type="ECO:0000256" key="5">
    <source>
        <dbReference type="ARBA" id="ARBA00007946"/>
    </source>
</evidence>
<keyword evidence="9 18" id="KW-0479">Metal-binding</keyword>
<evidence type="ECO:0000256" key="19">
    <source>
        <dbReference type="SAM" id="SignalP"/>
    </source>
</evidence>
<evidence type="ECO:0000256" key="7">
    <source>
        <dbReference type="ARBA" id="ARBA00021560"/>
    </source>
</evidence>
<dbReference type="InterPro" id="IPR004418">
    <property type="entry name" value="Homoaconitase_mito"/>
</dbReference>
<comment type="similarity">
    <text evidence="5">Belongs to the trichodiene synthase family.</text>
</comment>
<dbReference type="InterPro" id="IPR050067">
    <property type="entry name" value="IPM_dehydratase_rel_enz"/>
</dbReference>
<dbReference type="InterPro" id="IPR001030">
    <property type="entry name" value="Acoase/IPM_deHydtase_lsu_aba"/>
</dbReference>
<keyword evidence="11 18" id="KW-0408">Iron</keyword>
<dbReference type="STRING" id="1245745.A0A0A2VXX3"/>
<evidence type="ECO:0000256" key="13">
    <source>
        <dbReference type="ARBA" id="ARBA00023128"/>
    </source>
</evidence>
<name>A0A0A2VXX3_BEABA</name>
<dbReference type="InterPro" id="IPR015928">
    <property type="entry name" value="Aconitase/3IPM_dehydase_swvl"/>
</dbReference>
<evidence type="ECO:0000259" key="21">
    <source>
        <dbReference type="Pfam" id="PF00694"/>
    </source>
</evidence>
<dbReference type="GO" id="GO:0020037">
    <property type="term" value="F:heme binding"/>
    <property type="evidence" value="ECO:0007669"/>
    <property type="project" value="InterPro"/>
</dbReference>
<evidence type="ECO:0000256" key="10">
    <source>
        <dbReference type="ARBA" id="ARBA00022946"/>
    </source>
</evidence>
<keyword evidence="15 18" id="KW-0456">Lyase</keyword>
<dbReference type="GO" id="GO:0004497">
    <property type="term" value="F:monooxygenase activity"/>
    <property type="evidence" value="ECO:0007669"/>
    <property type="project" value="InterPro"/>
</dbReference>
<dbReference type="Proteomes" id="UP000030106">
    <property type="component" value="Unassembled WGS sequence"/>
</dbReference>
<evidence type="ECO:0000256" key="12">
    <source>
        <dbReference type="ARBA" id="ARBA00023014"/>
    </source>
</evidence>
<dbReference type="eggNOG" id="KOG0453">
    <property type="taxonomic scope" value="Eukaryota"/>
</dbReference>
<dbReference type="UniPathway" id="UPA00033">
    <property type="reaction ID" value="UER01027"/>
</dbReference>
<feature type="domain" description="Aconitase A/isopropylmalate dehydratase small subunit swivel" evidence="21">
    <location>
        <begin position="1315"/>
        <end position="1390"/>
    </location>
</feature>
<evidence type="ECO:0000256" key="14">
    <source>
        <dbReference type="ARBA" id="ARBA00023154"/>
    </source>
</evidence>
<dbReference type="InterPro" id="IPR008949">
    <property type="entry name" value="Isoprenoid_synthase_dom_sf"/>
</dbReference>
<keyword evidence="8 18" id="KW-0028">Amino-acid biosynthesis</keyword>
<dbReference type="InterPro" id="IPR000573">
    <property type="entry name" value="AconitaseA/IPMdHydase_ssu_swvl"/>
</dbReference>
<dbReference type="GO" id="GO:0005759">
    <property type="term" value="C:mitochondrial matrix"/>
    <property type="evidence" value="ECO:0007669"/>
    <property type="project" value="EnsemblFungi"/>
</dbReference>
<comment type="catalytic activity">
    <reaction evidence="16 18">
        <text>(2R,3S)-homoisocitrate = cis-homoaconitate + H2O</text>
        <dbReference type="Rhea" id="RHEA:15485"/>
        <dbReference type="ChEBI" id="CHEBI:15377"/>
        <dbReference type="ChEBI" id="CHEBI:15404"/>
        <dbReference type="ChEBI" id="CHEBI:58174"/>
        <dbReference type="EC" id="4.2.1.36"/>
    </reaction>
</comment>
<dbReference type="SUPFAM" id="SSF48576">
    <property type="entry name" value="Terpenoid synthases"/>
    <property type="match status" value="1"/>
</dbReference>
<evidence type="ECO:0000256" key="17">
    <source>
        <dbReference type="ARBA" id="ARBA00032706"/>
    </source>
</evidence>
<comment type="pathway">
    <text evidence="3 18">Amino-acid biosynthesis; L-lysine biosynthesis via AAA pathway; L-alpha-aminoadipate from 2-oxoglutarate: step 3/5.</text>
</comment>
<comment type="caution">
    <text evidence="22">The sequence shown here is derived from an EMBL/GenBank/DDBJ whole genome shotgun (WGS) entry which is preliminary data.</text>
</comment>
<evidence type="ECO:0000256" key="16">
    <source>
        <dbReference type="ARBA" id="ARBA00029338"/>
    </source>
</evidence>
<evidence type="ECO:0000313" key="23">
    <source>
        <dbReference type="Proteomes" id="UP000030106"/>
    </source>
</evidence>
<evidence type="ECO:0000259" key="20">
    <source>
        <dbReference type="Pfam" id="PF00330"/>
    </source>
</evidence>
<dbReference type="EMBL" id="ANFO01000935">
    <property type="protein sequence ID" value="KGQ05594.1"/>
    <property type="molecule type" value="Genomic_DNA"/>
</dbReference>
<dbReference type="GO" id="GO:0016838">
    <property type="term" value="F:carbon-oxygen lyase activity, acting on phosphates"/>
    <property type="evidence" value="ECO:0007669"/>
    <property type="project" value="InterPro"/>
</dbReference>
<dbReference type="GO" id="GO:0019878">
    <property type="term" value="P:lysine biosynthetic process via aminoadipic acid"/>
    <property type="evidence" value="ECO:0007669"/>
    <property type="project" value="UniProtKB-UniRule"/>
</dbReference>
<proteinExistence type="inferred from homology"/>
<comment type="cofactor">
    <cofactor evidence="18">
        <name>[4Fe-4S] cluster</name>
        <dbReference type="ChEBI" id="CHEBI:49883"/>
    </cofactor>
    <text evidence="18">Binds 1 [4Fe-4S] cluster per subunit.</text>
</comment>
<dbReference type="Pfam" id="PF00694">
    <property type="entry name" value="Aconitase_C"/>
    <property type="match status" value="1"/>
</dbReference>
<dbReference type="SUPFAM" id="SSF53732">
    <property type="entry name" value="Aconitase iron-sulfur domain"/>
    <property type="match status" value="1"/>
</dbReference>
<gene>
    <name evidence="22" type="ORF">BBAD15_g9145</name>
</gene>
<feature type="domain" description="Aconitase/3-isopropylmalate dehydratase large subunit alpha/beta/alpha" evidence="20">
    <location>
        <begin position="813"/>
        <end position="1252"/>
    </location>
</feature>
<dbReference type="PRINTS" id="PR00415">
    <property type="entry name" value="ACONITASE"/>
</dbReference>
<dbReference type="GO" id="GO:0016705">
    <property type="term" value="F:oxidoreductase activity, acting on paired donors, with incorporation or reduction of molecular oxygen"/>
    <property type="evidence" value="ECO:0007669"/>
    <property type="project" value="InterPro"/>
</dbReference>
<accession>A0A0A2VXX3</accession>
<keyword evidence="14 18" id="KW-0457">Lysine biosynthesis</keyword>
<dbReference type="InterPro" id="IPR015931">
    <property type="entry name" value="Acnase/IPM_dHydase_lsu_aba_1/3"/>
</dbReference>
<dbReference type="GO" id="GO:0051539">
    <property type="term" value="F:4 iron, 4 sulfur cluster binding"/>
    <property type="evidence" value="ECO:0007669"/>
    <property type="project" value="UniProtKB-UniRule"/>
</dbReference>
<keyword evidence="19" id="KW-0732">Signal</keyword>
<evidence type="ECO:0000313" key="22">
    <source>
        <dbReference type="EMBL" id="KGQ05594.1"/>
    </source>
</evidence>
<keyword evidence="12 18" id="KW-0411">Iron-sulfur</keyword>
<feature type="signal peptide" evidence="19">
    <location>
        <begin position="1"/>
        <end position="19"/>
    </location>
</feature>
<dbReference type="GO" id="GO:0004409">
    <property type="term" value="F:homoaconitate hydratase activity"/>
    <property type="evidence" value="ECO:0007669"/>
    <property type="project" value="UniProtKB-UniRule"/>
</dbReference>
<evidence type="ECO:0000256" key="6">
    <source>
        <dbReference type="ARBA" id="ARBA00012022"/>
    </source>
</evidence>
<dbReference type="Pfam" id="PF06330">
    <property type="entry name" value="TRI5"/>
    <property type="match status" value="1"/>
</dbReference>
<dbReference type="InterPro" id="IPR036008">
    <property type="entry name" value="Aconitase_4Fe-4S_dom"/>
</dbReference>
<dbReference type="PROSITE" id="PS00450">
    <property type="entry name" value="ACONITASE_1"/>
    <property type="match status" value="1"/>
</dbReference>
<protein>
    <recommendedName>
        <fullName evidence="7 18">Homoaconitase, mitochondrial</fullName>
        <ecNumber evidence="6 18">4.2.1.36</ecNumber>
    </recommendedName>
    <alternativeName>
        <fullName evidence="17 18">Homoaconitate hydratase</fullName>
    </alternativeName>
</protein>
<dbReference type="InterPro" id="IPR036396">
    <property type="entry name" value="Cyt_P450_sf"/>
</dbReference>
<dbReference type="Pfam" id="PF00067">
    <property type="entry name" value="p450"/>
    <property type="match status" value="1"/>
</dbReference>
<dbReference type="EC" id="4.2.1.36" evidence="6 18"/>
<keyword evidence="10 18" id="KW-0809">Transit peptide</keyword>
<dbReference type="OrthoDB" id="10262323at2759"/>
<sequence length="1390" mass="153467">MFYLVSTVLLVLLPCAAVAFLTSRPRDFPRNVPVIPLWLQAHNQIFRKSRIAFYNTKVRPQAEKHGAVAVWQGSCWSIVLSRPDYLAQVFKDSNKDVEKSGIWSRVPRSNGGLLFGENIIDSNGQLHADFCNILKPALLQRFAVDFMRSESSFLANRLHDAQKLDVSDVGISIDSLIWRWAVTIYSHYFMDIDEWPLSFEQTSAQKITALQSSSWMARAMVIFNVAFALPWRPASYKKAAAVIQQLEDTLVDIAESRTFPASGTSELKMVHHLVRARHSGKLSDFHYRSNLKQLLVAGHENVEAALQSAMFNLGVHVDIQEQLHSEVMNMLPSDYTSGDIDRLPLLAAVIYETLRLYPPLGTLTNRRTVKPMQLGSEILLPAGTMVGWNVLGVQTDPQVWGESAREFDPSRWGHDIDSIKSMARSSQARGRFVPFSLHSRRCLGSTFALLELKVALSTAALVEVTVTTSSYLNQYRCILIELFKNLGYDRSQEPVPEDPQLLQNVKEAFRFNDLSTTYYKDILRPIQIGYDLAKIAYRHVPAEVRLYIAIYTSLTIYMDEGTVTERVKWLQGFAERLVKNEPQGDPHYDHFARHIAYETCKLFGPYATSCIIKSSIDLLAATGVEFQYPNGFPALADQLPGWFRRKSGDGEAYAFFLFPNSIFPEHDRLGDFLAAIPEIAEWIDIVNDILSFYKERVIGNEKNCYIANNANFSGITELESLAATATRAVTLNDRIVAVAASAQWARMLSRARRPIATTTISSQRLQPTASATRHVRCQYRTIGTTTANRATLDETSWAAPPAEEKRGPQTLTEKIIQDHAVGLPAGKTVRSGSFVSVKPWRLLTHDNTAAVMGKVLKWPDFKGLKDPKQMVFAIDHDVQNKSETNLKKYKMIEAFAEQNDVAFYPAGHGISHQVMIEELFVWPGKLCVGSDSHSTSYSALGAGGFSVVRTDAAGIWATGQTWFQVPPVAKVNFTGVLPPGVAGKDVIVALCGLFQSDVLNHAVEFSGSEETMASIPIDDRISISNMCTEWGALTGLFPVDKTLERWLRYKATEAAMCPERNTIERITHEKIDELYANPPRADPNAQYAKQLYINLSTVSPYVSGPNSVKISTPLNELAPKKIKVDKAYIVSCTNSRASDLAAAAKVFKDAAKANGGKIPKIADGVKLYIAAASAREQEAAEDAGDWQALLEAGSIELPAACGPCIGMGAGLLEPGEVGISASNRNFKGRMGSRDALAYLSSPEVVAASALSGFISGTDAYTVPEDYKGVEHGYGTGAPETTESQLGNVLEQLESLIDRVESSAGGDESSQGGTQILSGFPEKISGEIVFCDMDNLDTDNIYAGKYTYQDDLTKETMAQVCMENYDPEFRHVAKPNDILVSGYNFGCGSSR</sequence>
<reference evidence="22 23" key="1">
    <citation type="submission" date="2012-10" db="EMBL/GenBank/DDBJ databases">
        <title>Genome sequencing and analysis of entomopathogenic fungi Beauveria bassiana D1-5.</title>
        <authorList>
            <person name="Li Q."/>
            <person name="Wang L."/>
            <person name="Zhang Z."/>
            <person name="Wang Q."/>
            <person name="Ren J."/>
            <person name="Wang M."/>
            <person name="Xu W."/>
            <person name="Wang J."/>
            <person name="Lu Y."/>
            <person name="Du Q."/>
            <person name="Sun Z."/>
        </authorList>
    </citation>
    <scope>NUCLEOTIDE SEQUENCE [LARGE SCALE GENOMIC DNA]</scope>
    <source>
        <strain evidence="22 23">D1-5</strain>
    </source>
</reference>
<evidence type="ECO:0000256" key="4">
    <source>
        <dbReference type="ARBA" id="ARBA00007185"/>
    </source>
</evidence>
<dbReference type="HOGENOM" id="CLU_254980_0_0_1"/>
<evidence type="ECO:0000256" key="1">
    <source>
        <dbReference type="ARBA" id="ARBA00003422"/>
    </source>
</evidence>
<feature type="chain" id="PRO_5001996138" description="Homoaconitase, mitochondrial" evidence="19">
    <location>
        <begin position="20"/>
        <end position="1390"/>
    </location>
</feature>
<dbReference type="SUPFAM" id="SSF52016">
    <property type="entry name" value="LeuD/IlvD-like"/>
    <property type="match status" value="1"/>
</dbReference>
<dbReference type="Pfam" id="PF00330">
    <property type="entry name" value="Aconitase"/>
    <property type="match status" value="1"/>
</dbReference>
<dbReference type="PANTHER" id="PTHR43822">
    <property type="entry name" value="HOMOACONITASE, MITOCHONDRIAL-RELATED"/>
    <property type="match status" value="1"/>
</dbReference>
<evidence type="ECO:0000256" key="8">
    <source>
        <dbReference type="ARBA" id="ARBA00022605"/>
    </source>
</evidence>
<dbReference type="Gene3D" id="3.20.19.10">
    <property type="entry name" value="Aconitase, domain 4"/>
    <property type="match status" value="1"/>
</dbReference>
<evidence type="ECO:0000256" key="11">
    <source>
        <dbReference type="ARBA" id="ARBA00023004"/>
    </source>
</evidence>
<evidence type="ECO:0000256" key="18">
    <source>
        <dbReference type="RuleBase" id="RU362038"/>
    </source>
</evidence>
<evidence type="ECO:0000256" key="2">
    <source>
        <dbReference type="ARBA" id="ARBA00004173"/>
    </source>
</evidence>
<organism evidence="22 23">
    <name type="scientific">Beauveria bassiana D1-5</name>
    <dbReference type="NCBI Taxonomy" id="1245745"/>
    <lineage>
        <taxon>Eukaryota</taxon>
        <taxon>Fungi</taxon>
        <taxon>Dikarya</taxon>
        <taxon>Ascomycota</taxon>
        <taxon>Pezizomycotina</taxon>
        <taxon>Sordariomycetes</taxon>
        <taxon>Hypocreomycetidae</taxon>
        <taxon>Hypocreales</taxon>
        <taxon>Cordycipitaceae</taxon>
        <taxon>Beauveria</taxon>
    </lineage>
</organism>